<dbReference type="AlphaFoldDB" id="A0A6V2I553"/>
<name>A0A6V2I553_9STRA</name>
<dbReference type="InterPro" id="IPR006909">
    <property type="entry name" value="Rad21/Rec8_C_eu"/>
</dbReference>
<dbReference type="GO" id="GO:0008278">
    <property type="term" value="C:cohesin complex"/>
    <property type="evidence" value="ECO:0007669"/>
    <property type="project" value="InterPro"/>
</dbReference>
<evidence type="ECO:0000256" key="4">
    <source>
        <dbReference type="SAM" id="Coils"/>
    </source>
</evidence>
<feature type="region of interest" description="Disordered" evidence="5">
    <location>
        <begin position="268"/>
        <end position="301"/>
    </location>
</feature>
<evidence type="ECO:0000256" key="2">
    <source>
        <dbReference type="ARBA" id="ARBA00009870"/>
    </source>
</evidence>
<dbReference type="PANTHER" id="PTHR12585:SF69">
    <property type="entry name" value="FI11703P"/>
    <property type="match status" value="1"/>
</dbReference>
<accession>A0A6V2I553</accession>
<dbReference type="InterPro" id="IPR023093">
    <property type="entry name" value="ScpA-like_C"/>
</dbReference>
<dbReference type="InterPro" id="IPR036390">
    <property type="entry name" value="WH_DNA-bd_sf"/>
</dbReference>
<reference evidence="8" key="1">
    <citation type="submission" date="2021-01" db="EMBL/GenBank/DDBJ databases">
        <authorList>
            <person name="Corre E."/>
            <person name="Pelletier E."/>
            <person name="Niang G."/>
            <person name="Scheremetjew M."/>
            <person name="Finn R."/>
            <person name="Kale V."/>
            <person name="Holt S."/>
            <person name="Cochrane G."/>
            <person name="Meng A."/>
            <person name="Brown T."/>
            <person name="Cohen L."/>
        </authorList>
    </citation>
    <scope>NUCLEOTIDE SEQUENCE</scope>
    <source>
        <strain evidence="8">GSO104</strain>
    </source>
</reference>
<evidence type="ECO:0000313" key="9">
    <source>
        <dbReference type="EMBL" id="CAE4622953.1"/>
    </source>
</evidence>
<evidence type="ECO:0000313" key="8">
    <source>
        <dbReference type="EMBL" id="CAE4622947.1"/>
    </source>
</evidence>
<proteinExistence type="inferred from homology"/>
<evidence type="ECO:0000256" key="1">
    <source>
        <dbReference type="ARBA" id="ARBA00004123"/>
    </source>
</evidence>
<feature type="region of interest" description="Disordered" evidence="5">
    <location>
        <begin position="396"/>
        <end position="428"/>
    </location>
</feature>
<keyword evidence="4" id="KW-0175">Coiled coil</keyword>
<dbReference type="EMBL" id="HBNS01029448">
    <property type="protein sequence ID" value="CAE4622953.1"/>
    <property type="molecule type" value="Transcribed_RNA"/>
</dbReference>
<dbReference type="Pfam" id="PF04824">
    <property type="entry name" value="Rad21_Rec8"/>
    <property type="match status" value="1"/>
</dbReference>
<feature type="region of interest" description="Disordered" evidence="5">
    <location>
        <begin position="322"/>
        <end position="345"/>
    </location>
</feature>
<dbReference type="EMBL" id="HBNS01029445">
    <property type="protein sequence ID" value="CAE4622947.1"/>
    <property type="molecule type" value="Transcribed_RNA"/>
</dbReference>
<feature type="domain" description="Rad21/Rec8-like protein N-terminal" evidence="7">
    <location>
        <begin position="1"/>
        <end position="94"/>
    </location>
</feature>
<organism evidence="8">
    <name type="scientific">Ditylum brightwellii</name>
    <dbReference type="NCBI Taxonomy" id="49249"/>
    <lineage>
        <taxon>Eukaryota</taxon>
        <taxon>Sar</taxon>
        <taxon>Stramenopiles</taxon>
        <taxon>Ochrophyta</taxon>
        <taxon>Bacillariophyta</taxon>
        <taxon>Mediophyceae</taxon>
        <taxon>Lithodesmiophycidae</taxon>
        <taxon>Lithodesmiales</taxon>
        <taxon>Lithodesmiaceae</taxon>
        <taxon>Ditylum</taxon>
    </lineage>
</organism>
<dbReference type="InterPro" id="IPR039781">
    <property type="entry name" value="Rad21/Rec8-like"/>
</dbReference>
<feature type="coiled-coil region" evidence="4">
    <location>
        <begin position="542"/>
        <end position="569"/>
    </location>
</feature>
<feature type="compositionally biased region" description="Acidic residues" evidence="5">
    <location>
        <begin position="268"/>
        <end position="279"/>
    </location>
</feature>
<feature type="compositionally biased region" description="Basic residues" evidence="5">
    <location>
        <begin position="415"/>
        <end position="428"/>
    </location>
</feature>
<evidence type="ECO:0000256" key="3">
    <source>
        <dbReference type="ARBA" id="ARBA00023242"/>
    </source>
</evidence>
<keyword evidence="3" id="KW-0539">Nucleus</keyword>
<comment type="subcellular location">
    <subcellularLocation>
        <location evidence="1">Nucleus</location>
    </subcellularLocation>
</comment>
<gene>
    <name evidence="8" type="ORF">DBRI00130_LOCUS23172</name>
    <name evidence="9" type="ORF">DBRI00130_LOCUS23175</name>
</gene>
<dbReference type="GO" id="GO:0005634">
    <property type="term" value="C:nucleus"/>
    <property type="evidence" value="ECO:0007669"/>
    <property type="project" value="UniProtKB-SubCell"/>
</dbReference>
<evidence type="ECO:0000256" key="5">
    <source>
        <dbReference type="SAM" id="MobiDB-lite"/>
    </source>
</evidence>
<comment type="similarity">
    <text evidence="2">Belongs to the rad21 family.</text>
</comment>
<evidence type="ECO:0000259" key="7">
    <source>
        <dbReference type="Pfam" id="PF04825"/>
    </source>
</evidence>
<dbReference type="SUPFAM" id="SSF46785">
    <property type="entry name" value="Winged helix' DNA-binding domain"/>
    <property type="match status" value="1"/>
</dbReference>
<dbReference type="GO" id="GO:0007062">
    <property type="term" value="P:sister chromatid cohesion"/>
    <property type="evidence" value="ECO:0007669"/>
    <property type="project" value="InterPro"/>
</dbReference>
<dbReference type="InterPro" id="IPR006910">
    <property type="entry name" value="Rad21_Rec8_N"/>
</dbReference>
<dbReference type="PANTHER" id="PTHR12585">
    <property type="entry name" value="SCC1 / RAD21 FAMILY MEMBER"/>
    <property type="match status" value="1"/>
</dbReference>
<sequence>MFYSQIILAKKGPLGKVWLAAHWGDKKLGRPQIFSTDISASVESIVNPAVPLALRVSGHLLLGVVRIYSRKVRYLMHDCHEAMVKIKMAFRPGAATLEGLEGATAVVVDLDTTDKPRTRRAASKDAEGTMNVSNFGEYESQDNAQKGELIGIMLMDPNDDILAPDANAGVSAAGAFAIPFSLEPSTEKDAAENWILAEEDEEEEDSPPDAAPTRMRAMLHIQTQDGTQSSAAAAAADLTLDTTQNATQEDEEGWEAFDPDAGVNLVEDDEDEQKEDDDDDRHVFAPDDEDDQSGFQGRDSNVSEIELARAADISLQSEPELRRVSAVGDAPLTPLEPVDTATKPMDISDSEFPIPEDQDLSAIGDTTKDASINLSLDTTRDEDDSLIRRHSLSGLDDDVTDADAATTVSEEPPTKKKRKPKTVGPRRMRKRRRIVIDNDMTELTSDHIKNMLSDTSSILLRHRAHPADYAEGEEQPVSTTVREQDVILGSLSYDRLLARPNLGDDGALAPELLKLWGRNTVKISGPAGAQLPFRMMGEAGEEQRRQRVAQQMQEQAAQVEEDVELARQRDPSLGGDSLEVGGFTPAKEFDEMPMGEEEEEHMPLEMEEEEGMAGMEEGEMGVDLDVMRPSSPAESDEEGSYISLGMVNDLEEDLVEQEVEDAPRQEAGGELVSSSTKWHKHTVKVFSMLKRNLTEGTEEEGDKVASLSYNSLSKGCSRRTAVGVFFEMLQLKTWDFIELDQAESYGDIKITAGNRFAESPPTN</sequence>
<protein>
    <recommendedName>
        <fullName evidence="10">Rad21/Rec8-like protein N-terminal domain-containing protein</fullName>
    </recommendedName>
</protein>
<dbReference type="Pfam" id="PF04825">
    <property type="entry name" value="Rad21_Rec8_N"/>
    <property type="match status" value="1"/>
</dbReference>
<dbReference type="Gene3D" id="1.10.10.580">
    <property type="entry name" value="Structural maintenance of chromosome 1. Chain E"/>
    <property type="match status" value="1"/>
</dbReference>
<dbReference type="GO" id="GO:0003682">
    <property type="term" value="F:chromatin binding"/>
    <property type="evidence" value="ECO:0007669"/>
    <property type="project" value="TreeGrafter"/>
</dbReference>
<dbReference type="GO" id="GO:1990414">
    <property type="term" value="P:replication-born double-strand break repair via sister chromatid exchange"/>
    <property type="evidence" value="ECO:0007669"/>
    <property type="project" value="TreeGrafter"/>
</dbReference>
<evidence type="ECO:0000259" key="6">
    <source>
        <dbReference type="Pfam" id="PF04824"/>
    </source>
</evidence>
<feature type="domain" description="Rad21/Rec8-like protein C-terminal eukaryotic" evidence="6">
    <location>
        <begin position="706"/>
        <end position="756"/>
    </location>
</feature>
<evidence type="ECO:0008006" key="10">
    <source>
        <dbReference type="Google" id="ProtNLM"/>
    </source>
</evidence>